<dbReference type="InterPro" id="IPR027417">
    <property type="entry name" value="P-loop_NTPase"/>
</dbReference>
<evidence type="ECO:0000259" key="6">
    <source>
        <dbReference type="Pfam" id="PF24883"/>
    </source>
</evidence>
<dbReference type="PROSITE" id="PS50088">
    <property type="entry name" value="ANK_REPEAT"/>
    <property type="match status" value="3"/>
</dbReference>
<dbReference type="PANTHER" id="PTHR46082">
    <property type="entry name" value="ATP/GTP-BINDING PROTEIN-RELATED"/>
    <property type="match status" value="1"/>
</dbReference>
<dbReference type="Gene3D" id="3.40.50.1580">
    <property type="entry name" value="Nucleoside phosphorylase domain"/>
    <property type="match status" value="1"/>
</dbReference>
<dbReference type="Pfam" id="PF12796">
    <property type="entry name" value="Ank_2"/>
    <property type="match status" value="1"/>
</dbReference>
<dbReference type="InterPro" id="IPR056884">
    <property type="entry name" value="NPHP3-like_N"/>
</dbReference>
<feature type="repeat" description="ANK" evidence="2">
    <location>
        <begin position="1040"/>
        <end position="1072"/>
    </location>
</feature>
<reference evidence="7 8" key="1">
    <citation type="submission" date="2023-01" db="EMBL/GenBank/DDBJ databases">
        <title>Analysis of 21 Apiospora genomes using comparative genomics revels a genus with tremendous synthesis potential of carbohydrate active enzymes and secondary metabolites.</title>
        <authorList>
            <person name="Sorensen T."/>
        </authorList>
    </citation>
    <scope>NUCLEOTIDE SEQUENCE [LARGE SCALE GENOMIC DNA]</scope>
    <source>
        <strain evidence="7 8">CBS 117206</strain>
    </source>
</reference>
<evidence type="ECO:0008006" key="9">
    <source>
        <dbReference type="Google" id="ProtNLM"/>
    </source>
</evidence>
<keyword evidence="1" id="KW-0677">Repeat</keyword>
<feature type="domain" description="Nephrocystin 3-like N-terminal" evidence="6">
    <location>
        <begin position="390"/>
        <end position="554"/>
    </location>
</feature>
<keyword evidence="2" id="KW-0040">ANK repeat</keyword>
<evidence type="ECO:0000259" key="4">
    <source>
        <dbReference type="Pfam" id="PF01048"/>
    </source>
</evidence>
<dbReference type="EMBL" id="JAQQWP010000009">
    <property type="protein sequence ID" value="KAK8100158.1"/>
    <property type="molecule type" value="Genomic_DNA"/>
</dbReference>
<evidence type="ECO:0000256" key="2">
    <source>
        <dbReference type="PROSITE-ProRule" id="PRU00023"/>
    </source>
</evidence>
<dbReference type="SMART" id="SM00248">
    <property type="entry name" value="ANK"/>
    <property type="match status" value="7"/>
</dbReference>
<dbReference type="AlphaFoldDB" id="A0AAW0QAD5"/>
<feature type="repeat" description="ANK" evidence="2">
    <location>
        <begin position="877"/>
        <end position="909"/>
    </location>
</feature>
<name>A0AAW0QAD5_9PEZI</name>
<feature type="region of interest" description="Disordered" evidence="3">
    <location>
        <begin position="194"/>
        <end position="224"/>
    </location>
</feature>
<proteinExistence type="predicted"/>
<dbReference type="InterPro" id="IPR053137">
    <property type="entry name" value="NLR-like"/>
</dbReference>
<comment type="caution">
    <text evidence="7">The sequence shown here is derived from an EMBL/GenBank/DDBJ whole genome shotgun (WGS) entry which is preliminary data.</text>
</comment>
<gene>
    <name evidence="7" type="ORF">PG999_010532</name>
</gene>
<evidence type="ECO:0000313" key="7">
    <source>
        <dbReference type="EMBL" id="KAK8100158.1"/>
    </source>
</evidence>
<dbReference type="Pfam" id="PF22939">
    <property type="entry name" value="WHD_GPIID"/>
    <property type="match status" value="1"/>
</dbReference>
<dbReference type="InterPro" id="IPR002110">
    <property type="entry name" value="Ankyrin_rpt"/>
</dbReference>
<dbReference type="Proteomes" id="UP001392437">
    <property type="component" value="Unassembled WGS sequence"/>
</dbReference>
<evidence type="ECO:0000256" key="3">
    <source>
        <dbReference type="SAM" id="MobiDB-lite"/>
    </source>
</evidence>
<evidence type="ECO:0000313" key="8">
    <source>
        <dbReference type="Proteomes" id="UP001392437"/>
    </source>
</evidence>
<feature type="domain" description="Nucleoside phosphorylase" evidence="4">
    <location>
        <begin position="16"/>
        <end position="114"/>
    </location>
</feature>
<keyword evidence="8" id="KW-1185">Reference proteome</keyword>
<dbReference type="InterPro" id="IPR035994">
    <property type="entry name" value="Nucleoside_phosphorylase_sf"/>
</dbReference>
<dbReference type="Gene3D" id="3.40.50.300">
    <property type="entry name" value="P-loop containing nucleotide triphosphate hydrolases"/>
    <property type="match status" value="1"/>
</dbReference>
<dbReference type="InterPro" id="IPR000845">
    <property type="entry name" value="Nucleoside_phosphorylase_d"/>
</dbReference>
<feature type="compositionally biased region" description="Acidic residues" evidence="3">
    <location>
        <begin position="207"/>
        <end position="224"/>
    </location>
</feature>
<sequence length="1202" mass="134592">MESTASRQLQHNAYTVGWVCALSKEMTAAIAMLDEVHMGLTSPPNDDNSYQLGSIGGHNIVIACLPDGGTGTTSAATVAMKMISTFQSVRIGLMVGIGGGVSKKVHLGDVVVSCPDGDLPGVVQWDMGKAESGGKFKHTGSLSKPPTSLRTTITKLKAYHGGLTESKVPEYLQQMLKHPGRDKFARPQHAKDILFKSSNTHKNAPDDPVEDDTDEEVDSDDMDQDGCKFCDKTQVIKRSERPMKIHYGVIASGNQVIKDTVVRDRIYHQFDSKVLCVEMEAAGLMDSFPCIVIRGICDYADSHKNNGWQEHAAAVAAAFAKELLTYLPQRDVEVEKPVEEMLHKIQNIDGHVTEIVSAKDQETTMKILEWVTDINFGEKYSDCLKKRLEGTGEWLLNSSEYQKWLATPSQILLCSGMPGAGKTIISSTVIEHLESQSLNTDTALAYLYCDYNKKNHQTIEQLMLNLLKQLAWHKHPLPVAVTALHNQHALKHTRPQLKQIMEALRMVADEFSRVFVVVDALDEYSTQHESRRDFVNRLLTLQDKAHLSLFVTSRPITEITDGFLGHGHITMNSNGMDIRHYLSDRAPGVISFTAEKETLLDEIIKTISKASKGMFLLAAFQLDSLKDKVRKRDIEAALTKMSYPSQSTKEIYESVYNDTMERICCQLPGHKKWAMQVLGWLTYNMRPLKVVELQHALEMEPGRTTLELDENMFQADYLSSICAGLVTVETISGTIQLVHYTTQEYLRSFTHRWFPKIHSIIVTSCVTYISLQELSTSLMDESNDELQQKYPFYDYAIRSWLDHALHISWEEDNTTAQVILSYLQKVPNGVVMYWYRVKDMWYYQRRSTGLHIAAGLGCQTIILGMLNHHSIDERDSHGQAPLSYAIDMGQLGAAQFLVELGAEFEGDNWAVSHALRRNNITMTKLLIEHSSLGKAAFTSMSSLLINAQERQTLESLVHELGVEVNHPIRYGPKAINIFIEKWRSIDMVRLLLDNGADVNSQDTLRRVTPLCRVCEIHAYDVEMAKFLIERKANVNSADYERRTPLIFAVSNGKYDVARLLLEAGADASAATRDGETPLLVASREAVTNGTNNAPILELIEVLFDRGADPNTSNKKGETPILAALGVLFRQWRYDARDSEPVLRVIKLLLENGVSVNAARRDGTTALSVAREHGMHKMVALLASYDREGDRHSESEDNLSEAC</sequence>
<protein>
    <recommendedName>
        <fullName evidence="9">Nucleoside phosphorylase domain-containing protein</fullName>
    </recommendedName>
</protein>
<dbReference type="Pfam" id="PF24883">
    <property type="entry name" value="NPHP3_N"/>
    <property type="match status" value="1"/>
</dbReference>
<dbReference type="PANTHER" id="PTHR46082:SF11">
    <property type="entry name" value="AAA+ ATPASE DOMAIN-CONTAINING PROTEIN-RELATED"/>
    <property type="match status" value="1"/>
</dbReference>
<accession>A0AAW0QAD5</accession>
<dbReference type="GO" id="GO:0003824">
    <property type="term" value="F:catalytic activity"/>
    <property type="evidence" value="ECO:0007669"/>
    <property type="project" value="InterPro"/>
</dbReference>
<evidence type="ECO:0000256" key="1">
    <source>
        <dbReference type="ARBA" id="ARBA00022737"/>
    </source>
</evidence>
<evidence type="ECO:0000259" key="5">
    <source>
        <dbReference type="Pfam" id="PF22939"/>
    </source>
</evidence>
<dbReference type="SUPFAM" id="SSF53167">
    <property type="entry name" value="Purine and uridine phosphorylases"/>
    <property type="match status" value="1"/>
</dbReference>
<dbReference type="SUPFAM" id="SSF52540">
    <property type="entry name" value="P-loop containing nucleoside triphosphate hydrolases"/>
    <property type="match status" value="1"/>
</dbReference>
<dbReference type="PROSITE" id="PS50297">
    <property type="entry name" value="ANK_REP_REGION"/>
    <property type="match status" value="1"/>
</dbReference>
<dbReference type="Gene3D" id="1.25.40.20">
    <property type="entry name" value="Ankyrin repeat-containing domain"/>
    <property type="match status" value="1"/>
</dbReference>
<dbReference type="SUPFAM" id="SSF48403">
    <property type="entry name" value="Ankyrin repeat"/>
    <property type="match status" value="1"/>
</dbReference>
<dbReference type="Pfam" id="PF01048">
    <property type="entry name" value="PNP_UDP_1"/>
    <property type="match status" value="2"/>
</dbReference>
<organism evidence="7 8">
    <name type="scientific">Apiospora kogelbergensis</name>
    <dbReference type="NCBI Taxonomy" id="1337665"/>
    <lineage>
        <taxon>Eukaryota</taxon>
        <taxon>Fungi</taxon>
        <taxon>Dikarya</taxon>
        <taxon>Ascomycota</taxon>
        <taxon>Pezizomycotina</taxon>
        <taxon>Sordariomycetes</taxon>
        <taxon>Xylariomycetidae</taxon>
        <taxon>Amphisphaeriales</taxon>
        <taxon>Apiosporaceae</taxon>
        <taxon>Apiospora</taxon>
    </lineage>
</organism>
<dbReference type="InterPro" id="IPR036770">
    <property type="entry name" value="Ankyrin_rpt-contain_sf"/>
</dbReference>
<feature type="domain" description="GPI inositol-deacylase winged helix" evidence="5">
    <location>
        <begin position="668"/>
        <end position="747"/>
    </location>
</feature>
<feature type="repeat" description="ANK" evidence="2">
    <location>
        <begin position="1073"/>
        <end position="1114"/>
    </location>
</feature>
<dbReference type="GO" id="GO:0009116">
    <property type="term" value="P:nucleoside metabolic process"/>
    <property type="evidence" value="ECO:0007669"/>
    <property type="project" value="InterPro"/>
</dbReference>
<feature type="domain" description="Nucleoside phosphorylase" evidence="4">
    <location>
        <begin position="237"/>
        <end position="323"/>
    </location>
</feature>
<dbReference type="InterPro" id="IPR054471">
    <property type="entry name" value="GPIID_WHD"/>
</dbReference>